<reference evidence="2 3" key="1">
    <citation type="submission" date="2016-12" db="EMBL/GenBank/DDBJ databases">
        <title>Trade-off between light-utilization and light-protection in marine flavobacteria.</title>
        <authorList>
            <person name="Kumagai Y."/>
            <person name="Yoshizawa S."/>
            <person name="Kogure K."/>
            <person name="Iwasaki W."/>
        </authorList>
    </citation>
    <scope>NUCLEOTIDE SEQUENCE [LARGE SCALE GENOMIC DNA]</scope>
    <source>
        <strain evidence="2 3">ATCC 43844</strain>
    </source>
</reference>
<dbReference type="RefSeq" id="WP_105020428.1">
    <property type="nucleotide sequence ID" value="NZ_MSCM01000001.1"/>
</dbReference>
<sequence length="272" mass="30527">MEKKTLIKGASNSQSPKKNTIKFRGVTKKQIDLLKEKKLPLAVALGLIAGIGSQYAFLSATGKIVENEEVEIDETEAETEETFDFEVPTNIEFSDAVTEDMSFGEAFKTARADTDGSGFFNWHGNTYHTLNKEEWDALSDEEKQEFYDKIKEHSDFDNSDYNKIDKDETDADIDEDDNDDDNDDVTDEISYEDIVFEDENDYKDTNASLDEFVTVDEIGDTVDIIEGLNDGEATEEAEGIDGGAAYLENDFEDTADSDSDLEYDDDFADDLI</sequence>
<feature type="region of interest" description="Disordered" evidence="1">
    <location>
        <begin position="157"/>
        <end position="189"/>
    </location>
</feature>
<proteinExistence type="predicted"/>
<dbReference type="Proteomes" id="UP000239068">
    <property type="component" value="Unassembled WGS sequence"/>
</dbReference>
<dbReference type="OrthoDB" id="919615at2"/>
<evidence type="ECO:0000256" key="1">
    <source>
        <dbReference type="SAM" id="MobiDB-lite"/>
    </source>
</evidence>
<feature type="compositionally biased region" description="Basic and acidic residues" evidence="1">
    <location>
        <begin position="157"/>
        <end position="166"/>
    </location>
</feature>
<keyword evidence="3" id="KW-1185">Reference proteome</keyword>
<evidence type="ECO:0000313" key="2">
    <source>
        <dbReference type="EMBL" id="PQJ81858.1"/>
    </source>
</evidence>
<protein>
    <submittedName>
        <fullName evidence="2">Uncharacterized protein</fullName>
    </submittedName>
</protein>
<accession>A0A2S7WWB2</accession>
<name>A0A2S7WWB2_9FLAO</name>
<gene>
    <name evidence="2" type="ORF">BTO16_04405</name>
</gene>
<evidence type="ECO:0000313" key="3">
    <source>
        <dbReference type="Proteomes" id="UP000239068"/>
    </source>
</evidence>
<feature type="compositionally biased region" description="Acidic residues" evidence="1">
    <location>
        <begin position="167"/>
        <end position="189"/>
    </location>
</feature>
<dbReference type="AlphaFoldDB" id="A0A2S7WWB2"/>
<dbReference type="EMBL" id="MSCM01000001">
    <property type="protein sequence ID" value="PQJ81858.1"/>
    <property type="molecule type" value="Genomic_DNA"/>
</dbReference>
<feature type="region of interest" description="Disordered" evidence="1">
    <location>
        <begin position="251"/>
        <end position="272"/>
    </location>
</feature>
<organism evidence="2 3">
    <name type="scientific">Polaribacter glomeratus</name>
    <dbReference type="NCBI Taxonomy" id="102"/>
    <lineage>
        <taxon>Bacteria</taxon>
        <taxon>Pseudomonadati</taxon>
        <taxon>Bacteroidota</taxon>
        <taxon>Flavobacteriia</taxon>
        <taxon>Flavobacteriales</taxon>
        <taxon>Flavobacteriaceae</taxon>
    </lineage>
</organism>
<comment type="caution">
    <text evidence="2">The sequence shown here is derived from an EMBL/GenBank/DDBJ whole genome shotgun (WGS) entry which is preliminary data.</text>
</comment>